<evidence type="ECO:0000259" key="2">
    <source>
        <dbReference type="Pfam" id="PF00296"/>
    </source>
</evidence>
<dbReference type="EMBL" id="JBHOMY010000023">
    <property type="protein sequence ID" value="MFC1456940.1"/>
    <property type="molecule type" value="Genomic_DNA"/>
</dbReference>
<dbReference type="InterPro" id="IPR050564">
    <property type="entry name" value="F420-G6PD/mer"/>
</dbReference>
<reference evidence="3 4" key="1">
    <citation type="submission" date="2024-09" db="EMBL/GenBank/DDBJ databases">
        <title>Nodulacao em especies de Leguminosae Basais da Amazonia e Caracterizacao dos Rizobios e Bacterias Associadas aos Nodulos.</title>
        <authorList>
            <person name="Jambeiro I.C.A."/>
            <person name="Lopes I.S."/>
            <person name="Aguiar E.R.G.R."/>
            <person name="Santos A.F.J."/>
            <person name="Dos Santos J.M.F."/>
            <person name="Gross E."/>
        </authorList>
    </citation>
    <scope>NUCLEOTIDE SEQUENCE [LARGE SCALE GENOMIC DNA]</scope>
    <source>
        <strain evidence="3 4">BRUESC1165</strain>
    </source>
</reference>
<dbReference type="InterPro" id="IPR011251">
    <property type="entry name" value="Luciferase-like_dom"/>
</dbReference>
<evidence type="ECO:0000256" key="1">
    <source>
        <dbReference type="ARBA" id="ARBA00023002"/>
    </source>
</evidence>
<keyword evidence="1 3" id="KW-0560">Oxidoreductase</keyword>
<protein>
    <submittedName>
        <fullName evidence="3">TIGR03885 family FMN-dependent LLM class oxidoreductase</fullName>
        <ecNumber evidence="3">1.-.-.-</ecNumber>
    </submittedName>
</protein>
<dbReference type="GO" id="GO:0016491">
    <property type="term" value="F:oxidoreductase activity"/>
    <property type="evidence" value="ECO:0007669"/>
    <property type="project" value="UniProtKB-KW"/>
</dbReference>
<keyword evidence="4" id="KW-1185">Reference proteome</keyword>
<dbReference type="InterPro" id="IPR023907">
    <property type="entry name" value="Non-F420_Flavin_OxRdtase"/>
</dbReference>
<organism evidence="3 4">
    <name type="scientific">Microvirga arabica</name>
    <dbReference type="NCBI Taxonomy" id="1128671"/>
    <lineage>
        <taxon>Bacteria</taxon>
        <taxon>Pseudomonadati</taxon>
        <taxon>Pseudomonadota</taxon>
        <taxon>Alphaproteobacteria</taxon>
        <taxon>Hyphomicrobiales</taxon>
        <taxon>Methylobacteriaceae</taxon>
        <taxon>Microvirga</taxon>
    </lineage>
</organism>
<dbReference type="Pfam" id="PF00296">
    <property type="entry name" value="Bac_luciferase"/>
    <property type="match status" value="1"/>
</dbReference>
<dbReference type="Proteomes" id="UP001593940">
    <property type="component" value="Unassembled WGS sequence"/>
</dbReference>
<dbReference type="InterPro" id="IPR019945">
    <property type="entry name" value="F420_G6P_DH-rel"/>
</dbReference>
<proteinExistence type="predicted"/>
<dbReference type="InterPro" id="IPR036661">
    <property type="entry name" value="Luciferase-like_sf"/>
</dbReference>
<feature type="domain" description="Luciferase-like" evidence="2">
    <location>
        <begin position="11"/>
        <end position="294"/>
    </location>
</feature>
<evidence type="ECO:0000313" key="4">
    <source>
        <dbReference type="Proteomes" id="UP001593940"/>
    </source>
</evidence>
<dbReference type="CDD" id="cd01097">
    <property type="entry name" value="Tetrahydromethanopterin_reductase"/>
    <property type="match status" value="1"/>
</dbReference>
<name>A0ABV6Y7C4_9HYPH</name>
<accession>A0ABV6Y7C4</accession>
<dbReference type="RefSeq" id="WP_377029508.1">
    <property type="nucleotide sequence ID" value="NZ_JBHOMY010000023.1"/>
</dbReference>
<dbReference type="EC" id="1.-.-.-" evidence="3"/>
<sequence length="322" mass="35464">MSVYGYHCSHEQFSPVELLHCVQLAEEAGFKCASASDHFHPWNERPWHAAFVWTWLGAAMQSTHLPFRTVSAPGYRYHPAVLAQAGATLAFMYPDRLWMALGSGQRLNEAITGLPWPAKAERNARLRECADVIRALWAGETVTHRGLIVVEEAKLYTRPESPPLIVGAAVSPETARWLGGWADGLITVAGGPAEAVKPIIDAFREGGGEGKPVLAQAKVAWGSDETELRHDALAQWGTNLFAGDVPWELRTPEQFEKAAAFVREADLDLRITISSDLGRHVEQLHAYAALGIDEILIHNVASNQRAFIEAFGRHVLPQLRNS</sequence>
<evidence type="ECO:0000313" key="3">
    <source>
        <dbReference type="EMBL" id="MFC1456940.1"/>
    </source>
</evidence>
<dbReference type="NCBIfam" id="TIGR03557">
    <property type="entry name" value="F420_G6P_family"/>
    <property type="match status" value="1"/>
</dbReference>
<dbReference type="PANTHER" id="PTHR43244:SF1">
    <property type="entry name" value="5,10-METHYLENETETRAHYDROMETHANOPTERIN REDUCTASE"/>
    <property type="match status" value="1"/>
</dbReference>
<dbReference type="PANTHER" id="PTHR43244">
    <property type="match status" value="1"/>
</dbReference>
<gene>
    <name evidence="3" type="ORF">ACETIH_09450</name>
</gene>
<dbReference type="SUPFAM" id="SSF51679">
    <property type="entry name" value="Bacterial luciferase-like"/>
    <property type="match status" value="1"/>
</dbReference>
<dbReference type="Gene3D" id="3.20.20.30">
    <property type="entry name" value="Luciferase-like domain"/>
    <property type="match status" value="1"/>
</dbReference>
<dbReference type="NCBIfam" id="TIGR03885">
    <property type="entry name" value="flavin_revert"/>
    <property type="match status" value="1"/>
</dbReference>
<comment type="caution">
    <text evidence="3">The sequence shown here is derived from an EMBL/GenBank/DDBJ whole genome shotgun (WGS) entry which is preliminary data.</text>
</comment>